<dbReference type="InterPro" id="IPR035986">
    <property type="entry name" value="PKD_dom_sf"/>
</dbReference>
<dbReference type="Gene3D" id="2.60.40.10">
    <property type="entry name" value="Immunoglobulins"/>
    <property type="match status" value="1"/>
</dbReference>
<reference evidence="6" key="1">
    <citation type="journal article" date="2014" name="Front. Microbiol.">
        <title>High frequency of phylogenetically diverse reductive dehalogenase-homologous genes in deep subseafloor sedimentary metagenomes.</title>
        <authorList>
            <person name="Kawai M."/>
            <person name="Futagami T."/>
            <person name="Toyoda A."/>
            <person name="Takaki Y."/>
            <person name="Nishi S."/>
            <person name="Hori S."/>
            <person name="Arai W."/>
            <person name="Tsubouchi T."/>
            <person name="Morono Y."/>
            <person name="Uchiyama I."/>
            <person name="Ito T."/>
            <person name="Fujiyama A."/>
            <person name="Inagaki F."/>
            <person name="Takami H."/>
        </authorList>
    </citation>
    <scope>NUCLEOTIDE SEQUENCE</scope>
    <source>
        <strain evidence="6">Expedition CK06-06</strain>
    </source>
</reference>
<dbReference type="Pfam" id="PF00082">
    <property type="entry name" value="Peptidase_S8"/>
    <property type="match status" value="1"/>
</dbReference>
<dbReference type="InterPro" id="IPR000601">
    <property type="entry name" value="PKD_dom"/>
</dbReference>
<dbReference type="SUPFAM" id="SSF49299">
    <property type="entry name" value="PKD domain"/>
    <property type="match status" value="1"/>
</dbReference>
<dbReference type="EMBL" id="BARW01033426">
    <property type="protein sequence ID" value="GAJ09641.1"/>
    <property type="molecule type" value="Genomic_DNA"/>
</dbReference>
<evidence type="ECO:0000313" key="6">
    <source>
        <dbReference type="EMBL" id="GAJ09641.1"/>
    </source>
</evidence>
<dbReference type="PANTHER" id="PTHR43806:SF11">
    <property type="entry name" value="CEREVISIN-RELATED"/>
    <property type="match status" value="1"/>
</dbReference>
<feature type="domain" description="PKD" evidence="5">
    <location>
        <begin position="198"/>
        <end position="237"/>
    </location>
</feature>
<dbReference type="GO" id="GO:0004252">
    <property type="term" value="F:serine-type endopeptidase activity"/>
    <property type="evidence" value="ECO:0007669"/>
    <property type="project" value="InterPro"/>
</dbReference>
<dbReference type="PROSITE" id="PS50093">
    <property type="entry name" value="PKD"/>
    <property type="match status" value="1"/>
</dbReference>
<dbReference type="PANTHER" id="PTHR43806">
    <property type="entry name" value="PEPTIDASE S8"/>
    <property type="match status" value="1"/>
</dbReference>
<comment type="similarity">
    <text evidence="1">Belongs to the peptidase S8 family.</text>
</comment>
<proteinExistence type="inferred from homology"/>
<feature type="non-terminal residue" evidence="6">
    <location>
        <position position="1"/>
    </location>
</feature>
<organism evidence="6">
    <name type="scientific">marine sediment metagenome</name>
    <dbReference type="NCBI Taxonomy" id="412755"/>
    <lineage>
        <taxon>unclassified sequences</taxon>
        <taxon>metagenomes</taxon>
        <taxon>ecological metagenomes</taxon>
    </lineage>
</organism>
<gene>
    <name evidence="6" type="ORF">S12H4_52652</name>
</gene>
<evidence type="ECO:0000259" key="5">
    <source>
        <dbReference type="PROSITE" id="PS50093"/>
    </source>
</evidence>
<evidence type="ECO:0000256" key="3">
    <source>
        <dbReference type="ARBA" id="ARBA00022801"/>
    </source>
</evidence>
<feature type="non-terminal residue" evidence="6">
    <location>
        <position position="237"/>
    </location>
</feature>
<sequence>TENGAHVINLGLGGSEPSKALENAIAYSYNRGVTLIAAAGNDGAGGVCYPAAYDDYVIAVGATRYDETLAHYSNYGLSLDLTAPGGDLNVDQNEDDYGDGILQQTYDKGGSEISWGYCFMEGTSMAAAHVSAVAALLIAHGNTASPAEVREALESTAEDKGLTGWDIEYGWGIVDAYAALQWQATKPGPGPGPGPLPLEAEFTAEPTIGPEQLTVQFTNQSTGNITSWLWDFGDGTT</sequence>
<evidence type="ECO:0000256" key="4">
    <source>
        <dbReference type="ARBA" id="ARBA00022825"/>
    </source>
</evidence>
<dbReference type="Gene3D" id="3.40.50.200">
    <property type="entry name" value="Peptidase S8/S53 domain"/>
    <property type="match status" value="1"/>
</dbReference>
<comment type="caution">
    <text evidence="6">The sequence shown here is derived from an EMBL/GenBank/DDBJ whole genome shotgun (WGS) entry which is preliminary data.</text>
</comment>
<dbReference type="SUPFAM" id="SSF52743">
    <property type="entry name" value="Subtilisin-like"/>
    <property type="match status" value="1"/>
</dbReference>
<dbReference type="GO" id="GO:0006508">
    <property type="term" value="P:proteolysis"/>
    <property type="evidence" value="ECO:0007669"/>
    <property type="project" value="UniProtKB-KW"/>
</dbReference>
<dbReference type="InterPro" id="IPR050131">
    <property type="entry name" value="Peptidase_S8_subtilisin-like"/>
</dbReference>
<dbReference type="PROSITE" id="PS51892">
    <property type="entry name" value="SUBTILASE"/>
    <property type="match status" value="1"/>
</dbReference>
<dbReference type="CDD" id="cd00146">
    <property type="entry name" value="PKD"/>
    <property type="match status" value="1"/>
</dbReference>
<keyword evidence="2" id="KW-0645">Protease</keyword>
<accession>X1V9G7</accession>
<dbReference type="Pfam" id="PF00801">
    <property type="entry name" value="PKD"/>
    <property type="match status" value="1"/>
</dbReference>
<dbReference type="InterPro" id="IPR036852">
    <property type="entry name" value="Peptidase_S8/S53_dom_sf"/>
</dbReference>
<dbReference type="InterPro" id="IPR013783">
    <property type="entry name" value="Ig-like_fold"/>
</dbReference>
<protein>
    <recommendedName>
        <fullName evidence="5">PKD domain-containing protein</fullName>
    </recommendedName>
</protein>
<dbReference type="InterPro" id="IPR000209">
    <property type="entry name" value="Peptidase_S8/S53_dom"/>
</dbReference>
<keyword evidence="3" id="KW-0378">Hydrolase</keyword>
<keyword evidence="4" id="KW-0720">Serine protease</keyword>
<evidence type="ECO:0000256" key="1">
    <source>
        <dbReference type="ARBA" id="ARBA00011073"/>
    </source>
</evidence>
<name>X1V9G7_9ZZZZ</name>
<evidence type="ECO:0000256" key="2">
    <source>
        <dbReference type="ARBA" id="ARBA00022670"/>
    </source>
</evidence>
<dbReference type="AlphaFoldDB" id="X1V9G7"/>